<dbReference type="InterPro" id="IPR001781">
    <property type="entry name" value="Znf_LIM"/>
</dbReference>
<dbReference type="PANTHER" id="PTHR24211">
    <property type="entry name" value="LIM DOMAIN-CONTAINING PROTEIN"/>
    <property type="match status" value="1"/>
</dbReference>
<evidence type="ECO:0000313" key="7">
    <source>
        <dbReference type="RefSeq" id="XP_022236808.1"/>
    </source>
</evidence>
<dbReference type="InterPro" id="IPR047120">
    <property type="entry name" value="Pk/Esn/Tes"/>
</dbReference>
<sequence>CEETLNGNDVCVKVDRGNCKGFWHPSCFVCSECKELLIDLIYFTKDGKLYCGRHHAECFKPRCASCDEIIFADECTEAEGMTWHIKHFYCSECEQSLGGEKYIVSDGKPFCIHCFDAIFSEYCDTCGNPIGVEQGQMTYEGQHWHAVERCFRCSTCHMPLLGQPFLPRQGLIYCSVRCCKGEKPSNQRSTINIFIVLLGIVK</sequence>
<dbReference type="PROSITE" id="PS00478">
    <property type="entry name" value="LIM_DOMAIN_1"/>
    <property type="match status" value="1"/>
</dbReference>
<dbReference type="PROSITE" id="PS50023">
    <property type="entry name" value="LIM_DOMAIN_2"/>
    <property type="match status" value="1"/>
</dbReference>
<dbReference type="SUPFAM" id="SSF57716">
    <property type="entry name" value="Glucocorticoid receptor-like (DNA-binding domain)"/>
    <property type="match status" value="2"/>
</dbReference>
<dbReference type="Pfam" id="PF00412">
    <property type="entry name" value="LIM"/>
    <property type="match status" value="3"/>
</dbReference>
<dbReference type="GeneID" id="111084365"/>
<accession>A0ABM1RZK3</accession>
<dbReference type="RefSeq" id="XP_022236808.1">
    <property type="nucleotide sequence ID" value="XM_022381100.1"/>
</dbReference>
<evidence type="ECO:0000256" key="2">
    <source>
        <dbReference type="ARBA" id="ARBA00022833"/>
    </source>
</evidence>
<feature type="domain" description="LIM zinc-binding" evidence="5">
    <location>
        <begin position="61"/>
        <end position="121"/>
    </location>
</feature>
<keyword evidence="3 4" id="KW-0440">LIM domain</keyword>
<dbReference type="Gene3D" id="2.10.110.10">
    <property type="entry name" value="Cysteine Rich Protein"/>
    <property type="match status" value="3"/>
</dbReference>
<proteinExistence type="predicted"/>
<dbReference type="SMART" id="SM00132">
    <property type="entry name" value="LIM"/>
    <property type="match status" value="3"/>
</dbReference>
<feature type="non-terminal residue" evidence="7">
    <location>
        <position position="1"/>
    </location>
</feature>
<evidence type="ECO:0000259" key="5">
    <source>
        <dbReference type="PROSITE" id="PS50023"/>
    </source>
</evidence>
<name>A0ABM1RZK3_LIMPO</name>
<keyword evidence="1 4" id="KW-0479">Metal-binding</keyword>
<reference evidence="7" key="1">
    <citation type="submission" date="2025-08" db="UniProtKB">
        <authorList>
            <consortium name="RefSeq"/>
        </authorList>
    </citation>
    <scope>IDENTIFICATION</scope>
    <source>
        <tissue evidence="7">Muscle</tissue>
    </source>
</reference>
<gene>
    <name evidence="7" type="primary">LOC111084365</name>
</gene>
<dbReference type="Proteomes" id="UP000694941">
    <property type="component" value="Unplaced"/>
</dbReference>
<feature type="non-terminal residue" evidence="7">
    <location>
        <position position="202"/>
    </location>
</feature>
<keyword evidence="6" id="KW-1185">Reference proteome</keyword>
<organism evidence="6 7">
    <name type="scientific">Limulus polyphemus</name>
    <name type="common">Atlantic horseshoe crab</name>
    <dbReference type="NCBI Taxonomy" id="6850"/>
    <lineage>
        <taxon>Eukaryota</taxon>
        <taxon>Metazoa</taxon>
        <taxon>Ecdysozoa</taxon>
        <taxon>Arthropoda</taxon>
        <taxon>Chelicerata</taxon>
        <taxon>Merostomata</taxon>
        <taxon>Xiphosura</taxon>
        <taxon>Limulidae</taxon>
        <taxon>Limulus</taxon>
    </lineage>
</organism>
<evidence type="ECO:0000256" key="3">
    <source>
        <dbReference type="ARBA" id="ARBA00023038"/>
    </source>
</evidence>
<evidence type="ECO:0000313" key="6">
    <source>
        <dbReference type="Proteomes" id="UP000694941"/>
    </source>
</evidence>
<protein>
    <submittedName>
        <fullName evidence="7">Protein espinas-like</fullName>
    </submittedName>
</protein>
<evidence type="ECO:0000256" key="4">
    <source>
        <dbReference type="PROSITE-ProRule" id="PRU00125"/>
    </source>
</evidence>
<evidence type="ECO:0000256" key="1">
    <source>
        <dbReference type="ARBA" id="ARBA00022723"/>
    </source>
</evidence>
<dbReference type="PANTHER" id="PTHR24211:SF20">
    <property type="entry name" value="PROTEIN ESPINAS-RELATED"/>
    <property type="match status" value="1"/>
</dbReference>
<keyword evidence="2 4" id="KW-0862">Zinc</keyword>